<dbReference type="SUPFAM" id="SSF51735">
    <property type="entry name" value="NAD(P)-binding Rossmann-fold domains"/>
    <property type="match status" value="1"/>
</dbReference>
<dbReference type="InterPro" id="IPR020904">
    <property type="entry name" value="Sc_DH/Rdtase_CS"/>
</dbReference>
<dbReference type="Gene3D" id="3.40.50.720">
    <property type="entry name" value="NAD(P)-binding Rossmann-like Domain"/>
    <property type="match status" value="1"/>
</dbReference>
<name>A0A857KVV8_9ACTN</name>
<evidence type="ECO:0000313" key="4">
    <source>
        <dbReference type="EMBL" id="QHN38802.1"/>
    </source>
</evidence>
<dbReference type="PRINTS" id="PR00081">
    <property type="entry name" value="GDHRDH"/>
</dbReference>
<evidence type="ECO:0000256" key="1">
    <source>
        <dbReference type="ARBA" id="ARBA00006484"/>
    </source>
</evidence>
<dbReference type="AlphaFoldDB" id="A0A857KVV8"/>
<evidence type="ECO:0000256" key="2">
    <source>
        <dbReference type="ARBA" id="ARBA00023002"/>
    </source>
</evidence>
<dbReference type="EMBL" id="CP045810">
    <property type="protein sequence ID" value="QHN38802.1"/>
    <property type="molecule type" value="Genomic_DNA"/>
</dbReference>
<dbReference type="PRINTS" id="PR00080">
    <property type="entry name" value="SDRFAMILY"/>
</dbReference>
<dbReference type="PANTHER" id="PTHR44196:SF1">
    <property type="entry name" value="DEHYDROGENASE_REDUCTASE SDR FAMILY MEMBER 7B"/>
    <property type="match status" value="1"/>
</dbReference>
<comment type="similarity">
    <text evidence="1 3">Belongs to the short-chain dehydrogenases/reductases (SDR) family.</text>
</comment>
<accession>A0A857KVV8</accession>
<dbReference type="InterPro" id="IPR036291">
    <property type="entry name" value="NAD(P)-bd_dom_sf"/>
</dbReference>
<sequence length="294" mass="30840">MPGVLKGHARSAHDPAGAARSMFVRMSTEIVLVTGASSGIGAAVAREFVARGHTVYGTSRNPEAVADPVPGVTYVRLDNSDYATADAAVETIGRIDILINNAGESQAGALEDTPMEAIEDLFTKNVFGPVALTKAVLPGMRERRHGTVVMVGSMLASFPVAFRSTYSAAKAALKAFALATRREVAPYGIRMISFEPGTIATGIGGRRSVHIGENSPYAGDYATVAAATAENEQSGITAQATAEAIVDAALAEHPKPFYAKGSSAPLVFLARRLVPREVILALTARKHGLPWIKL</sequence>
<dbReference type="PANTHER" id="PTHR44196">
    <property type="entry name" value="DEHYDROGENASE/REDUCTASE SDR FAMILY MEMBER 7B"/>
    <property type="match status" value="1"/>
</dbReference>
<dbReference type="GO" id="GO:0016020">
    <property type="term" value="C:membrane"/>
    <property type="evidence" value="ECO:0007669"/>
    <property type="project" value="TreeGrafter"/>
</dbReference>
<dbReference type="Pfam" id="PF00106">
    <property type="entry name" value="adh_short"/>
    <property type="match status" value="1"/>
</dbReference>
<organism evidence="4">
    <name type="scientific">Gordonia amarae</name>
    <dbReference type="NCBI Taxonomy" id="36821"/>
    <lineage>
        <taxon>Bacteria</taxon>
        <taxon>Bacillati</taxon>
        <taxon>Actinomycetota</taxon>
        <taxon>Actinomycetes</taxon>
        <taxon>Mycobacteriales</taxon>
        <taxon>Gordoniaceae</taxon>
        <taxon>Gordonia</taxon>
    </lineage>
</organism>
<reference evidence="4" key="1">
    <citation type="journal article" date="2021" name="Nat. Microbiol.">
        <title>Cocultivation of an ultrasmall environmental parasitic bacterium with lytic ability against bacteria associated with wastewater foams.</title>
        <authorList>
            <person name="Batinovic S."/>
            <person name="Rose J.J.A."/>
            <person name="Ratcliffe J."/>
            <person name="Seviour R.J."/>
            <person name="Petrovski S."/>
        </authorList>
    </citation>
    <scope>NUCLEOTIDE SEQUENCE</scope>
    <source>
        <strain evidence="4">CON44</strain>
    </source>
</reference>
<dbReference type="GO" id="GO:0016491">
    <property type="term" value="F:oxidoreductase activity"/>
    <property type="evidence" value="ECO:0007669"/>
    <property type="project" value="UniProtKB-KW"/>
</dbReference>
<dbReference type="InterPro" id="IPR002347">
    <property type="entry name" value="SDR_fam"/>
</dbReference>
<evidence type="ECO:0000256" key="3">
    <source>
        <dbReference type="RuleBase" id="RU000363"/>
    </source>
</evidence>
<protein>
    <submittedName>
        <fullName evidence="4">SDR family NAD(P)-dependent oxidoreductase</fullName>
    </submittedName>
</protein>
<gene>
    <name evidence="4" type="ORF">GII30_06100</name>
</gene>
<keyword evidence="2" id="KW-0560">Oxidoreductase</keyword>
<proteinExistence type="inferred from homology"/>
<dbReference type="PROSITE" id="PS00061">
    <property type="entry name" value="ADH_SHORT"/>
    <property type="match status" value="1"/>
</dbReference>